<comment type="pathway">
    <text evidence="2">Amino-acid degradation; L-histidine degradation into L-glutamate; L-glutamate from N-formimidoyl-L-glutamate (transferase route): step 1/1.</text>
</comment>
<dbReference type="InterPro" id="IPR004227">
    <property type="entry name" value="Formiminotransferase_cat"/>
</dbReference>
<comment type="caution">
    <text evidence="10">The sequence shown here is derived from an EMBL/GenBank/DDBJ whole genome shotgun (WGS) entry which is preliminary data.</text>
</comment>
<evidence type="ECO:0000259" key="8">
    <source>
        <dbReference type="SMART" id="SM01221"/>
    </source>
</evidence>
<evidence type="ECO:0000259" key="9">
    <source>
        <dbReference type="SMART" id="SM01222"/>
    </source>
</evidence>
<dbReference type="Pfam" id="PF02971">
    <property type="entry name" value="FTCD"/>
    <property type="match status" value="1"/>
</dbReference>
<dbReference type="NCBIfam" id="TIGR02024">
    <property type="entry name" value="FtcD"/>
    <property type="match status" value="1"/>
</dbReference>
<dbReference type="GO" id="GO:0030409">
    <property type="term" value="F:glutamate formimidoyltransferase activity"/>
    <property type="evidence" value="ECO:0007669"/>
    <property type="project" value="UniProtKB-EC"/>
</dbReference>
<dbReference type="RefSeq" id="WP_005929086.1">
    <property type="nucleotide sequence ID" value="NZ_CABKSE010000001.1"/>
</dbReference>
<keyword evidence="6" id="KW-0369">Histidine metabolism</keyword>
<feature type="domain" description="Formiminotransferase N-terminal subdomain" evidence="9">
    <location>
        <begin position="5"/>
        <end position="182"/>
    </location>
</feature>
<dbReference type="EMBL" id="VWMK01000013">
    <property type="protein sequence ID" value="KAA3763567.1"/>
    <property type="molecule type" value="Genomic_DNA"/>
</dbReference>
<evidence type="ECO:0000313" key="11">
    <source>
        <dbReference type="Proteomes" id="UP000422221"/>
    </source>
</evidence>
<evidence type="ECO:0000256" key="5">
    <source>
        <dbReference type="ARBA" id="ARBA00022679"/>
    </source>
</evidence>
<evidence type="ECO:0000313" key="10">
    <source>
        <dbReference type="EMBL" id="KAA3763567.1"/>
    </source>
</evidence>
<dbReference type="InterPro" id="IPR022384">
    <property type="entry name" value="FormiminoTrfase_cat_dom_sf"/>
</dbReference>
<evidence type="ECO:0000256" key="7">
    <source>
        <dbReference type="ARBA" id="ARBA00022954"/>
    </source>
</evidence>
<dbReference type="Proteomes" id="UP000422221">
    <property type="component" value="Unassembled WGS sequence"/>
</dbReference>
<dbReference type="EC" id="2.1.2.5" evidence="3"/>
<dbReference type="SUPFAM" id="SSF55116">
    <property type="entry name" value="Formiminotransferase domain of formiminotransferase-cyclodeaminase"/>
    <property type="match status" value="2"/>
</dbReference>
<dbReference type="PANTHER" id="PTHR12234:SF8">
    <property type="entry name" value="FORMIMINOTRANSFERASE-CYCLODEAMINASE"/>
    <property type="match status" value="1"/>
</dbReference>
<dbReference type="InterPro" id="IPR013802">
    <property type="entry name" value="Formiminotransferase_C"/>
</dbReference>
<sequence>MNWNKIIECVPNFSEGRDLKKIDKIVSPFRARSGVKLLDYSNDEDHNRLVVTLVGEPAALCDAVIEAIGIAVELIDLNHHTGQHPRMGAVDVVPFIPIKNVTMEEAIALSKEVGAKVAELYHLPVFLYEKSASAPHRENLAVVRKGEFEGMAEKIKLPEWTPDFGPAERHPTAGTVAIGARMPLVAYNINLSTPNLEIAHDIAKKIRFIGGGLRYCKAMGVELKDRGITQVSINMTDYTKTALYRAFELVRIEARRYGVSIVGSEIIGLVPMEALIDTASYYLGLENFSMQQVLEARIMEE</sequence>
<dbReference type="SMART" id="SM01222">
    <property type="entry name" value="FTCD_N"/>
    <property type="match status" value="1"/>
</dbReference>
<dbReference type="InterPro" id="IPR051623">
    <property type="entry name" value="FTCD"/>
</dbReference>
<proteinExistence type="predicted"/>
<keyword evidence="5 10" id="KW-0808">Transferase</keyword>
<accession>A0A7J4XHF2</accession>
<comment type="subcellular location">
    <subcellularLocation>
        <location evidence="1">Cytoplasm</location>
    </subcellularLocation>
</comment>
<protein>
    <recommendedName>
        <fullName evidence="3">glutamate formimidoyltransferase</fullName>
        <ecNumber evidence="3">2.1.2.5</ecNumber>
    </recommendedName>
</protein>
<dbReference type="Pfam" id="PF07837">
    <property type="entry name" value="FTCD_N"/>
    <property type="match status" value="1"/>
</dbReference>
<gene>
    <name evidence="10" type="primary">ftcD</name>
    <name evidence="10" type="ORF">F3F73_13660</name>
</gene>
<dbReference type="GO" id="GO:0019556">
    <property type="term" value="P:L-histidine catabolic process to glutamate and formamide"/>
    <property type="evidence" value="ECO:0007669"/>
    <property type="project" value="UniProtKB-UniPathway"/>
</dbReference>
<dbReference type="InterPro" id="IPR037064">
    <property type="entry name" value="Formiminotransferase_N_sf"/>
</dbReference>
<organism evidence="10 11">
    <name type="scientific">Bacteroides salyersiae</name>
    <dbReference type="NCBI Taxonomy" id="291644"/>
    <lineage>
        <taxon>Bacteria</taxon>
        <taxon>Pseudomonadati</taxon>
        <taxon>Bacteroidota</taxon>
        <taxon>Bacteroidia</taxon>
        <taxon>Bacteroidales</taxon>
        <taxon>Bacteroidaceae</taxon>
        <taxon>Bacteroides</taxon>
    </lineage>
</organism>
<dbReference type="Gene3D" id="3.30.70.670">
    <property type="entry name" value="Formiminotransferase, C-terminal subdomain"/>
    <property type="match status" value="1"/>
</dbReference>
<evidence type="ECO:0000256" key="3">
    <source>
        <dbReference type="ARBA" id="ARBA00012252"/>
    </source>
</evidence>
<dbReference type="UniPathway" id="UPA00379">
    <property type="reaction ID" value="UER00555"/>
</dbReference>
<evidence type="ECO:0000256" key="1">
    <source>
        <dbReference type="ARBA" id="ARBA00004496"/>
    </source>
</evidence>
<dbReference type="GO" id="GO:0019557">
    <property type="term" value="P:L-histidine catabolic process to glutamate and formate"/>
    <property type="evidence" value="ECO:0007669"/>
    <property type="project" value="UniProtKB-UniPathway"/>
</dbReference>
<name>A0A7J4XHF2_9BACE</name>
<evidence type="ECO:0000256" key="2">
    <source>
        <dbReference type="ARBA" id="ARBA00005082"/>
    </source>
</evidence>
<dbReference type="AlphaFoldDB" id="A0A7J4XHF2"/>
<dbReference type="GO" id="GO:0005737">
    <property type="term" value="C:cytoplasm"/>
    <property type="evidence" value="ECO:0007669"/>
    <property type="project" value="UniProtKB-SubCell"/>
</dbReference>
<evidence type="ECO:0000256" key="4">
    <source>
        <dbReference type="ARBA" id="ARBA00022490"/>
    </source>
</evidence>
<evidence type="ECO:0000256" key="6">
    <source>
        <dbReference type="ARBA" id="ARBA00022808"/>
    </source>
</evidence>
<dbReference type="InterPro" id="IPR037070">
    <property type="entry name" value="Formiminotransferase_C_sf"/>
</dbReference>
<dbReference type="PANTHER" id="PTHR12234">
    <property type="entry name" value="FORMIMINOTRANSFERASE-CYCLODEAMINASE"/>
    <property type="match status" value="1"/>
</dbReference>
<dbReference type="SMART" id="SM01221">
    <property type="entry name" value="FTCD"/>
    <property type="match status" value="1"/>
</dbReference>
<dbReference type="GO" id="GO:0005542">
    <property type="term" value="F:folic acid binding"/>
    <property type="evidence" value="ECO:0007669"/>
    <property type="project" value="UniProtKB-KW"/>
</dbReference>
<feature type="domain" description="Formiminotransferase C-terminal subdomain" evidence="8">
    <location>
        <begin position="183"/>
        <end position="297"/>
    </location>
</feature>
<keyword evidence="7" id="KW-0290">Folate-binding</keyword>
<keyword evidence="4" id="KW-0963">Cytoplasm</keyword>
<reference evidence="10 11" key="1">
    <citation type="journal article" date="2019" name="Nat. Med.">
        <title>A library of human gut bacterial isolates paired with longitudinal multiomics data enables mechanistic microbiome research.</title>
        <authorList>
            <person name="Poyet M."/>
            <person name="Groussin M."/>
            <person name="Gibbons S.M."/>
            <person name="Avila-Pacheco J."/>
            <person name="Jiang X."/>
            <person name="Kearney S.M."/>
            <person name="Perrotta A.R."/>
            <person name="Berdy B."/>
            <person name="Zhao S."/>
            <person name="Lieberman T.D."/>
            <person name="Swanson P.K."/>
            <person name="Smith M."/>
            <person name="Roesemann S."/>
            <person name="Alexander J.E."/>
            <person name="Rich S.A."/>
            <person name="Livny J."/>
            <person name="Vlamakis H."/>
            <person name="Clish C."/>
            <person name="Bullock K."/>
            <person name="Deik A."/>
            <person name="Scott J."/>
            <person name="Pierce K.A."/>
            <person name="Xavier R.J."/>
            <person name="Alm E.J."/>
        </authorList>
    </citation>
    <scope>NUCLEOTIDE SEQUENCE [LARGE SCALE GENOMIC DNA]</scope>
    <source>
        <strain evidence="10 11">BIOML-A10</strain>
    </source>
</reference>
<dbReference type="InterPro" id="IPR012886">
    <property type="entry name" value="Formiminotransferase_N"/>
</dbReference>
<dbReference type="Gene3D" id="3.30.990.10">
    <property type="entry name" value="Formiminotransferase, N-terminal subdomain"/>
    <property type="match status" value="1"/>
</dbReference>